<evidence type="ECO:0000313" key="2">
    <source>
        <dbReference type="EMBL" id="MCS0581713.1"/>
    </source>
</evidence>
<dbReference type="InterPro" id="IPR050712">
    <property type="entry name" value="NAD(P)H-dep_reductase"/>
</dbReference>
<dbReference type="Pfam" id="PF03358">
    <property type="entry name" value="FMN_red"/>
    <property type="match status" value="1"/>
</dbReference>
<evidence type="ECO:0000313" key="3">
    <source>
        <dbReference type="Proteomes" id="UP001204151"/>
    </source>
</evidence>
<gene>
    <name evidence="2" type="ORF">NX784_08915</name>
</gene>
<dbReference type="Proteomes" id="UP001204151">
    <property type="component" value="Unassembled WGS sequence"/>
</dbReference>
<feature type="domain" description="NADPH-dependent FMN reductase-like" evidence="1">
    <location>
        <begin position="2"/>
        <end position="145"/>
    </location>
</feature>
<sequence length="204" mass="22069">MIKIGIIVGSTRPGRKAPDVARWVLDIAGMRADAVFELVDIADFDLPLLDEPVPPAAGQYAQPHTKAWAAAIAGFDGFVFVTPEYNHGTSGALKNAIDYLYKEWNNKAAGFVGYGSAGGSRAIESLRLVMGELMVADVRAHVMLSLRTDFENYKTFNPAEHHEQAVDAMLDQVVAWSRALKTLRPDAPVTSADAPQAGQRMGSQ</sequence>
<dbReference type="RefSeq" id="WP_258816298.1">
    <property type="nucleotide sequence ID" value="NZ_JANUGW010000005.1"/>
</dbReference>
<keyword evidence="3" id="KW-1185">Reference proteome</keyword>
<evidence type="ECO:0000259" key="1">
    <source>
        <dbReference type="Pfam" id="PF03358"/>
    </source>
</evidence>
<dbReference type="PANTHER" id="PTHR30543:SF21">
    <property type="entry name" value="NAD(P)H-DEPENDENT FMN REDUCTASE LOT6"/>
    <property type="match status" value="1"/>
</dbReference>
<dbReference type="SUPFAM" id="SSF52218">
    <property type="entry name" value="Flavoproteins"/>
    <property type="match status" value="1"/>
</dbReference>
<comment type="caution">
    <text evidence="2">The sequence shown here is derived from an EMBL/GenBank/DDBJ whole genome shotgun (WGS) entry which is preliminary data.</text>
</comment>
<reference evidence="2 3" key="1">
    <citation type="submission" date="2022-08" db="EMBL/GenBank/DDBJ databases">
        <title>Reclassification of Massilia species as members of the genera Telluria, Duganella, Pseudoduganella, Mokoshia gen. nov. and Zemynaea gen. nov. using orthogonal and non-orthogonal genome-based approaches.</title>
        <authorList>
            <person name="Bowman J.P."/>
        </authorList>
    </citation>
    <scope>NUCLEOTIDE SEQUENCE [LARGE SCALE GENOMIC DNA]</scope>
    <source>
        <strain evidence="2 3">JCM 31316</strain>
    </source>
</reference>
<dbReference type="InterPro" id="IPR029039">
    <property type="entry name" value="Flavoprotein-like_sf"/>
</dbReference>
<name>A0ABT1ZP73_9BURK</name>
<accession>A0ABT1ZP73</accession>
<proteinExistence type="predicted"/>
<dbReference type="EMBL" id="JANUGW010000005">
    <property type="protein sequence ID" value="MCS0581713.1"/>
    <property type="molecule type" value="Genomic_DNA"/>
</dbReference>
<dbReference type="InterPro" id="IPR005025">
    <property type="entry name" value="FMN_Rdtase-like_dom"/>
</dbReference>
<dbReference type="PANTHER" id="PTHR30543">
    <property type="entry name" value="CHROMATE REDUCTASE"/>
    <property type="match status" value="1"/>
</dbReference>
<dbReference type="Gene3D" id="3.40.50.360">
    <property type="match status" value="1"/>
</dbReference>
<organism evidence="2 3">
    <name type="scientific">Massilia pinisoli</name>
    <dbReference type="NCBI Taxonomy" id="1772194"/>
    <lineage>
        <taxon>Bacteria</taxon>
        <taxon>Pseudomonadati</taxon>
        <taxon>Pseudomonadota</taxon>
        <taxon>Betaproteobacteria</taxon>
        <taxon>Burkholderiales</taxon>
        <taxon>Oxalobacteraceae</taxon>
        <taxon>Telluria group</taxon>
        <taxon>Massilia</taxon>
    </lineage>
</organism>
<protein>
    <submittedName>
        <fullName evidence="2">NAD(P)H-dependent oxidoreductase</fullName>
    </submittedName>
</protein>